<dbReference type="Proteomes" id="UP000178873">
    <property type="component" value="Unassembled WGS sequence"/>
</dbReference>
<dbReference type="SMART" id="SM00855">
    <property type="entry name" value="PGAM"/>
    <property type="match status" value="1"/>
</dbReference>
<feature type="site" description="Transition state stabilizer" evidence="7">
    <location>
        <position position="190"/>
    </location>
</feature>
<feature type="binding site" evidence="6">
    <location>
        <begin position="91"/>
        <end position="94"/>
    </location>
    <ligand>
        <name>substrate</name>
    </ligand>
</feature>
<dbReference type="SUPFAM" id="SSF53254">
    <property type="entry name" value="Phosphoglycerate mutase-like"/>
    <property type="match status" value="1"/>
</dbReference>
<organism evidence="8 9">
    <name type="scientific">Candidatus Taylorbacteria bacterium RIFCSPHIGHO2_01_FULL_46_22b</name>
    <dbReference type="NCBI Taxonomy" id="1802301"/>
    <lineage>
        <taxon>Bacteria</taxon>
        <taxon>Candidatus Tayloriibacteriota</taxon>
    </lineage>
</organism>
<evidence type="ECO:0000256" key="3">
    <source>
        <dbReference type="ARBA" id="ARBA00023152"/>
    </source>
</evidence>
<comment type="similarity">
    <text evidence="1">Belongs to the phosphoglycerate mutase family. BPG-dependent PGAM subfamily.</text>
</comment>
<keyword evidence="3" id="KW-0324">Glycolysis</keyword>
<dbReference type="EC" id="5.4.2.11" evidence="2"/>
<dbReference type="GO" id="GO:0004619">
    <property type="term" value="F:phosphoglycerate mutase activity"/>
    <property type="evidence" value="ECO:0007669"/>
    <property type="project" value="UniProtKB-EC"/>
</dbReference>
<dbReference type="Gene3D" id="3.40.50.1240">
    <property type="entry name" value="Phosphoglycerate mutase-like"/>
    <property type="match status" value="1"/>
</dbReference>
<evidence type="ECO:0000256" key="2">
    <source>
        <dbReference type="ARBA" id="ARBA00012028"/>
    </source>
</evidence>
<comment type="caution">
    <text evidence="8">The sequence shown here is derived from an EMBL/GenBank/DDBJ whole genome shotgun (WGS) entry which is preliminary data.</text>
</comment>
<dbReference type="Pfam" id="PF00300">
    <property type="entry name" value="His_Phos_1"/>
    <property type="match status" value="2"/>
</dbReference>
<evidence type="ECO:0000256" key="6">
    <source>
        <dbReference type="PIRSR" id="PIRSR613078-2"/>
    </source>
</evidence>
<feature type="binding site" evidence="6">
    <location>
        <begin position="28"/>
        <end position="29"/>
    </location>
    <ligand>
        <name>substrate</name>
    </ligand>
</feature>
<dbReference type="AlphaFoldDB" id="A0A1G2M3T6"/>
<keyword evidence="4" id="KW-0413">Isomerase</keyword>
<dbReference type="EMBL" id="MHRF01000005">
    <property type="protein sequence ID" value="OHA18414.1"/>
    <property type="molecule type" value="Genomic_DNA"/>
</dbReference>
<feature type="binding site" evidence="6">
    <location>
        <position position="65"/>
    </location>
    <ligand>
        <name>substrate</name>
    </ligand>
</feature>
<gene>
    <name evidence="8" type="ORF">A2664_00520</name>
</gene>
<sequence>MSKPMNEKLFIYLFRHGQTTYNRDEKFTGWDNPPLTKLGLQQAQIIAEKLKDKRFSIAYHTSLIRSKNTLEEVLKFHPECTRILEDNRMIERNYGKLNGTTHQQFIEDMGKKLYELEVEGDLIHELSTEGKREVEQFLGEQKYNLIHRGYHIPPPEGESFSMVEIRVQSFINDLLPLMKKERVSVALSAHGNSIRLFRKIMERADIPTATSWVIPFDSFYEYEIGL</sequence>
<dbReference type="GO" id="GO:0006096">
    <property type="term" value="P:glycolytic process"/>
    <property type="evidence" value="ECO:0007669"/>
    <property type="project" value="UniProtKB-KW"/>
</dbReference>
<evidence type="ECO:0000313" key="8">
    <source>
        <dbReference type="EMBL" id="OHA18414.1"/>
    </source>
</evidence>
<dbReference type="InterPro" id="IPR005952">
    <property type="entry name" value="Phosphogly_mut1"/>
</dbReference>
<dbReference type="InterPro" id="IPR001345">
    <property type="entry name" value="PG/BPGM_mutase_AS"/>
</dbReference>
<evidence type="ECO:0000256" key="4">
    <source>
        <dbReference type="ARBA" id="ARBA00023235"/>
    </source>
</evidence>
<evidence type="ECO:0000256" key="5">
    <source>
        <dbReference type="PIRSR" id="PIRSR613078-1"/>
    </source>
</evidence>
<dbReference type="CDD" id="cd07067">
    <property type="entry name" value="HP_PGM_like"/>
    <property type="match status" value="1"/>
</dbReference>
<feature type="active site" description="Tele-phosphohistidine intermediate" evidence="5">
    <location>
        <position position="16"/>
    </location>
</feature>
<dbReference type="InterPro" id="IPR013078">
    <property type="entry name" value="His_Pase_superF_clade-1"/>
</dbReference>
<feature type="active site" description="Proton donor/acceptor" evidence="5">
    <location>
        <position position="91"/>
    </location>
</feature>
<name>A0A1G2M3T6_9BACT</name>
<protein>
    <recommendedName>
        <fullName evidence="2">phosphoglycerate mutase (2,3-diphosphoglycerate-dependent)</fullName>
        <ecNumber evidence="2">5.4.2.11</ecNumber>
    </recommendedName>
</protein>
<accession>A0A1G2M3T6</accession>
<evidence type="ECO:0000313" key="9">
    <source>
        <dbReference type="Proteomes" id="UP000178873"/>
    </source>
</evidence>
<dbReference type="PANTHER" id="PTHR11931">
    <property type="entry name" value="PHOSPHOGLYCERATE MUTASE"/>
    <property type="match status" value="1"/>
</dbReference>
<dbReference type="InterPro" id="IPR029033">
    <property type="entry name" value="His_PPase_superfam"/>
</dbReference>
<feature type="binding site" evidence="6">
    <location>
        <begin position="15"/>
        <end position="22"/>
    </location>
    <ligand>
        <name>substrate</name>
    </ligand>
</feature>
<proteinExistence type="inferred from homology"/>
<reference evidence="8 9" key="1">
    <citation type="journal article" date="2016" name="Nat. Commun.">
        <title>Thousands of microbial genomes shed light on interconnected biogeochemical processes in an aquifer system.</title>
        <authorList>
            <person name="Anantharaman K."/>
            <person name="Brown C.T."/>
            <person name="Hug L.A."/>
            <person name="Sharon I."/>
            <person name="Castelle C.J."/>
            <person name="Probst A.J."/>
            <person name="Thomas B.C."/>
            <person name="Singh A."/>
            <person name="Wilkins M.J."/>
            <person name="Karaoz U."/>
            <person name="Brodie E.L."/>
            <person name="Williams K.H."/>
            <person name="Hubbard S.S."/>
            <person name="Banfield J.F."/>
        </authorList>
    </citation>
    <scope>NUCLEOTIDE SEQUENCE [LARGE SCALE GENOMIC DNA]</scope>
</reference>
<dbReference type="PROSITE" id="PS00175">
    <property type="entry name" value="PG_MUTASE"/>
    <property type="match status" value="1"/>
</dbReference>
<evidence type="ECO:0000256" key="1">
    <source>
        <dbReference type="ARBA" id="ARBA00006717"/>
    </source>
</evidence>
<evidence type="ECO:0000256" key="7">
    <source>
        <dbReference type="PIRSR" id="PIRSR613078-3"/>
    </source>
</evidence>
<feature type="binding site" evidence="6">
    <location>
        <begin position="191"/>
        <end position="192"/>
    </location>
    <ligand>
        <name>substrate</name>
    </ligand>
</feature>
<dbReference type="STRING" id="1802301.A2664_00520"/>